<name>A0A0R2X6L5_9BACT</name>
<comment type="caution">
    <text evidence="1">The sequence shown here is derived from an EMBL/GenBank/DDBJ whole genome shotgun (WGS) entry which is preliminary data.</text>
</comment>
<dbReference type="AlphaFoldDB" id="A0A0R2X6L5"/>
<proteinExistence type="predicted"/>
<dbReference type="EMBL" id="LIDM01000255">
    <property type="protein sequence ID" value="KRP31753.1"/>
    <property type="molecule type" value="Genomic_DNA"/>
</dbReference>
<protein>
    <submittedName>
        <fullName evidence="1">Uncharacterized protein</fullName>
    </submittedName>
</protein>
<evidence type="ECO:0000313" key="2">
    <source>
        <dbReference type="Proteomes" id="UP000051557"/>
    </source>
</evidence>
<evidence type="ECO:0000313" key="1">
    <source>
        <dbReference type="EMBL" id="KRP31753.1"/>
    </source>
</evidence>
<sequence>MGHLLGCTGGNQLAALGACLGAKVENPVGIFEDIHVVFDDKKGCALVHEAMKQMNQKGDIV</sequence>
<accession>A0A0R2X6L5</accession>
<gene>
    <name evidence="1" type="ORF">ABS32_06145</name>
</gene>
<dbReference type="Proteomes" id="UP000051557">
    <property type="component" value="Unassembled WGS sequence"/>
</dbReference>
<dbReference type="AntiFam" id="ANF00159">
    <property type="entry name" value="Shadow ORF (opposite uvrA)"/>
</dbReference>
<organism evidence="1 2">
    <name type="scientific">Verrucomicrobia subdivision 6 bacterium BACL9 MAG-120820-bin42</name>
    <dbReference type="NCBI Taxonomy" id="1655634"/>
    <lineage>
        <taxon>Bacteria</taxon>
        <taxon>Pseudomonadati</taxon>
        <taxon>Verrucomicrobiota</taxon>
        <taxon>Verrucomicrobiia</taxon>
        <taxon>Verrucomicrobiales</taxon>
        <taxon>Verrucomicrobia subdivision 6</taxon>
    </lineage>
</organism>
<reference evidence="1 2" key="1">
    <citation type="submission" date="2015-10" db="EMBL/GenBank/DDBJ databases">
        <title>Metagenome-Assembled Genomes uncover a global brackish microbiome.</title>
        <authorList>
            <person name="Hugerth L.W."/>
            <person name="Larsson J."/>
            <person name="Alneberg J."/>
            <person name="Lindh M.V."/>
            <person name="Legrand C."/>
            <person name="Pinhassi J."/>
            <person name="Andersson A.F."/>
        </authorList>
    </citation>
    <scope>NUCLEOTIDE SEQUENCE [LARGE SCALE GENOMIC DNA]</scope>
    <source>
        <strain evidence="1">BACL9 MAG-120820-bin42</strain>
    </source>
</reference>